<name>A0AAD2CL76_9STRA</name>
<dbReference type="Gene3D" id="1.10.10.10">
    <property type="entry name" value="Winged helix-like DNA-binding domain superfamily/Winged helix DNA-binding domain"/>
    <property type="match status" value="1"/>
</dbReference>
<evidence type="ECO:0000256" key="8">
    <source>
        <dbReference type="ARBA" id="ARBA00023284"/>
    </source>
</evidence>
<dbReference type="GO" id="GO:0050660">
    <property type="term" value="F:flavin adenine dinucleotide binding"/>
    <property type="evidence" value="ECO:0007669"/>
    <property type="project" value="TreeGrafter"/>
</dbReference>
<dbReference type="InterPro" id="IPR016156">
    <property type="entry name" value="FAD/NAD-linked_Rdtase_dimer_sf"/>
</dbReference>
<dbReference type="SUPFAM" id="SSF55424">
    <property type="entry name" value="FAD/NAD-linked reductases, dimerisation (C-terminal) domain"/>
    <property type="match status" value="1"/>
</dbReference>
<dbReference type="InterPro" id="IPR012999">
    <property type="entry name" value="Pyr_OxRdtase_I_AS"/>
</dbReference>
<evidence type="ECO:0000313" key="11">
    <source>
        <dbReference type="EMBL" id="CAJ1936411.1"/>
    </source>
</evidence>
<dbReference type="Pfam" id="PF07992">
    <property type="entry name" value="Pyr_redox_2"/>
    <property type="match status" value="1"/>
</dbReference>
<keyword evidence="7" id="KW-1015">Disulfide bond</keyword>
<dbReference type="CDD" id="cd04371">
    <property type="entry name" value="DEP"/>
    <property type="match status" value="1"/>
</dbReference>
<reference evidence="11" key="1">
    <citation type="submission" date="2023-08" db="EMBL/GenBank/DDBJ databases">
        <authorList>
            <person name="Audoor S."/>
            <person name="Bilcke G."/>
        </authorList>
    </citation>
    <scope>NUCLEOTIDE SEQUENCE</scope>
</reference>
<gene>
    <name evidence="11" type="ORF">CYCCA115_LOCUS5178</name>
</gene>
<comment type="similarity">
    <text evidence="2 9">Belongs to the class-I pyridine nucleotide-disulfide oxidoreductase family.</text>
</comment>
<sequence length="673" mass="73575">MDGLSVLATSFKENVVVKNRKYHMKTYPQCFVGSEAVDYLVQSGNAGSREEAVSIGEALQAMHLFEHVTRDHQFSDKTLFYRFMEGGERGSLKLDENTGKAIEWTNFLGPVGRAGDQSLQPTFDQEKLASIDPKDQHVISTVWPMDELNTELLNNVHPPDWQDPKATESDLYDVVVIGAGVGGLIAAGSSAGVGGKVAMIEAHMLGGDCLNTGCVPSKAFIHSANMAHGLKNDVARMEEAGVFVDPSAVRVDFDQVMKRVRKVRSQISHHDSATRYSKDLGVEVFIGYAKFTSPRTVVVNGQTLNFKKAVIATGGYPTLIPMEGMKMLHDKATSTEICDSERPLVMTNETFFNMTKQPTNMVTIGAGVIGMELSQAMRRLGTKVTVLGRSGKVLPKEDQDMADIVKQQMVDDAVDFKLSVKEYIKLELTGNRSESGLPEMAMTLLEKDSSEPITLICDAVLVAAGRRANVTGMDLEKAKVDYTPEGLVVNDKLQTTNSRIFGVGDVCSKFKFTHAADFMARAVVRNSLFFGKEKMSGLLIPYATFTTPEIASVGLYGKDLDEKGIEYKIIEKHFKDNDRAICDDNTQGFVRFRVDTKKGLILGASIVGEGAANMISEVTLAMQSGTALSTLASVIHPYPTTAEVLRQSGDLLNKEKLTTNVKILLRGIVQIQK</sequence>
<evidence type="ECO:0000256" key="6">
    <source>
        <dbReference type="ARBA" id="ARBA00023002"/>
    </source>
</evidence>
<evidence type="ECO:0000259" key="10">
    <source>
        <dbReference type="PROSITE" id="PS50186"/>
    </source>
</evidence>
<accession>A0AAD2CL76</accession>
<dbReference type="Pfam" id="PF00610">
    <property type="entry name" value="DEP"/>
    <property type="match status" value="1"/>
</dbReference>
<dbReference type="AlphaFoldDB" id="A0AAD2CL76"/>
<keyword evidence="3 9" id="KW-0285">Flavoprotein</keyword>
<dbReference type="Gene3D" id="3.30.390.30">
    <property type="match status" value="1"/>
</dbReference>
<dbReference type="GO" id="GO:0003955">
    <property type="term" value="F:NAD(P)H dehydrogenase (quinone) activity"/>
    <property type="evidence" value="ECO:0007669"/>
    <property type="project" value="TreeGrafter"/>
</dbReference>
<dbReference type="InterPro" id="IPR004099">
    <property type="entry name" value="Pyr_nucl-diS_OxRdtase_dimer"/>
</dbReference>
<dbReference type="SMART" id="SM00049">
    <property type="entry name" value="DEP"/>
    <property type="match status" value="1"/>
</dbReference>
<keyword evidence="6 9" id="KW-0560">Oxidoreductase</keyword>
<dbReference type="GO" id="GO:0035556">
    <property type="term" value="P:intracellular signal transduction"/>
    <property type="evidence" value="ECO:0007669"/>
    <property type="project" value="InterPro"/>
</dbReference>
<evidence type="ECO:0000256" key="9">
    <source>
        <dbReference type="RuleBase" id="RU003691"/>
    </source>
</evidence>
<dbReference type="FunFam" id="3.30.390.30:FF:000001">
    <property type="entry name" value="Dihydrolipoyl dehydrogenase"/>
    <property type="match status" value="1"/>
</dbReference>
<dbReference type="PANTHER" id="PTHR43014">
    <property type="entry name" value="MERCURIC REDUCTASE"/>
    <property type="match status" value="1"/>
</dbReference>
<evidence type="ECO:0000256" key="5">
    <source>
        <dbReference type="ARBA" id="ARBA00022857"/>
    </source>
</evidence>
<evidence type="ECO:0000256" key="3">
    <source>
        <dbReference type="ARBA" id="ARBA00022630"/>
    </source>
</evidence>
<keyword evidence="4 9" id="KW-0274">FAD</keyword>
<dbReference type="InterPro" id="IPR036390">
    <property type="entry name" value="WH_DNA-bd_sf"/>
</dbReference>
<keyword evidence="12" id="KW-1185">Reference proteome</keyword>
<dbReference type="EMBL" id="CAKOGP040000557">
    <property type="protein sequence ID" value="CAJ1936411.1"/>
    <property type="molecule type" value="Genomic_DNA"/>
</dbReference>
<evidence type="ECO:0000256" key="2">
    <source>
        <dbReference type="ARBA" id="ARBA00007532"/>
    </source>
</evidence>
<dbReference type="GO" id="GO:0016668">
    <property type="term" value="F:oxidoreductase activity, acting on a sulfur group of donors, NAD(P) as acceptor"/>
    <property type="evidence" value="ECO:0007669"/>
    <property type="project" value="InterPro"/>
</dbReference>
<dbReference type="PRINTS" id="PR00368">
    <property type="entry name" value="FADPNR"/>
</dbReference>
<protein>
    <recommendedName>
        <fullName evidence="10">DEP domain-containing protein</fullName>
    </recommendedName>
</protein>
<dbReference type="InterPro" id="IPR036188">
    <property type="entry name" value="FAD/NAD-bd_sf"/>
</dbReference>
<proteinExistence type="inferred from homology"/>
<comment type="caution">
    <text evidence="11">The sequence shown here is derived from an EMBL/GenBank/DDBJ whole genome shotgun (WGS) entry which is preliminary data.</text>
</comment>
<dbReference type="PRINTS" id="PR00411">
    <property type="entry name" value="PNDRDTASEI"/>
</dbReference>
<dbReference type="SUPFAM" id="SSF46785">
    <property type="entry name" value="Winged helix' DNA-binding domain"/>
    <property type="match status" value="1"/>
</dbReference>
<evidence type="ECO:0000313" key="12">
    <source>
        <dbReference type="Proteomes" id="UP001295423"/>
    </source>
</evidence>
<dbReference type="PROSITE" id="PS00076">
    <property type="entry name" value="PYRIDINE_REDOX_1"/>
    <property type="match status" value="1"/>
</dbReference>
<dbReference type="InterPro" id="IPR036388">
    <property type="entry name" value="WH-like_DNA-bd_sf"/>
</dbReference>
<comment type="cofactor">
    <cofactor evidence="1">
        <name>FAD</name>
        <dbReference type="ChEBI" id="CHEBI:57692"/>
    </cofactor>
</comment>
<evidence type="ECO:0000256" key="4">
    <source>
        <dbReference type="ARBA" id="ARBA00022827"/>
    </source>
</evidence>
<dbReference type="Gene3D" id="3.50.50.60">
    <property type="entry name" value="FAD/NAD(P)-binding domain"/>
    <property type="match status" value="2"/>
</dbReference>
<evidence type="ECO:0000256" key="7">
    <source>
        <dbReference type="ARBA" id="ARBA00023157"/>
    </source>
</evidence>
<dbReference type="PROSITE" id="PS50186">
    <property type="entry name" value="DEP"/>
    <property type="match status" value="1"/>
</dbReference>
<dbReference type="Pfam" id="PF02852">
    <property type="entry name" value="Pyr_redox_dim"/>
    <property type="match status" value="1"/>
</dbReference>
<dbReference type="InterPro" id="IPR023753">
    <property type="entry name" value="FAD/NAD-binding_dom"/>
</dbReference>
<dbReference type="Proteomes" id="UP001295423">
    <property type="component" value="Unassembled WGS sequence"/>
</dbReference>
<keyword evidence="8 9" id="KW-0676">Redox-active center</keyword>
<feature type="domain" description="DEP" evidence="10">
    <location>
        <begin position="11"/>
        <end position="85"/>
    </location>
</feature>
<evidence type="ECO:0000256" key="1">
    <source>
        <dbReference type="ARBA" id="ARBA00001974"/>
    </source>
</evidence>
<dbReference type="SUPFAM" id="SSF51905">
    <property type="entry name" value="FAD/NAD(P)-binding domain"/>
    <property type="match status" value="2"/>
</dbReference>
<dbReference type="InterPro" id="IPR000591">
    <property type="entry name" value="DEP_dom"/>
</dbReference>
<dbReference type="PANTHER" id="PTHR43014:SF2">
    <property type="entry name" value="MERCURIC REDUCTASE"/>
    <property type="match status" value="1"/>
</dbReference>
<keyword evidence="5" id="KW-0521">NADP</keyword>
<organism evidence="11 12">
    <name type="scientific">Cylindrotheca closterium</name>
    <dbReference type="NCBI Taxonomy" id="2856"/>
    <lineage>
        <taxon>Eukaryota</taxon>
        <taxon>Sar</taxon>
        <taxon>Stramenopiles</taxon>
        <taxon>Ochrophyta</taxon>
        <taxon>Bacillariophyta</taxon>
        <taxon>Bacillariophyceae</taxon>
        <taxon>Bacillariophycidae</taxon>
        <taxon>Bacillariales</taxon>
        <taxon>Bacillariaceae</taxon>
        <taxon>Cylindrotheca</taxon>
    </lineage>
</organism>